<protein>
    <recommendedName>
        <fullName evidence="3">CCHC-type domain-containing protein</fullName>
    </recommendedName>
</protein>
<keyword evidence="1" id="KW-0863">Zinc-finger</keyword>
<name>A0AA39SVC0_ACESA</name>
<dbReference type="PANTHER" id="PTHR35046:SF9">
    <property type="entry name" value="RNA-DIRECTED DNA POLYMERASE"/>
    <property type="match status" value="1"/>
</dbReference>
<dbReference type="Proteomes" id="UP001168877">
    <property type="component" value="Unassembled WGS sequence"/>
</dbReference>
<dbReference type="AlphaFoldDB" id="A0AA39SVC0"/>
<feature type="compositionally biased region" description="Basic residues" evidence="2">
    <location>
        <begin position="194"/>
        <end position="204"/>
    </location>
</feature>
<comment type="caution">
    <text evidence="4">The sequence shown here is derived from an EMBL/GenBank/DDBJ whole genome shotgun (WGS) entry which is preliminary data.</text>
</comment>
<feature type="region of interest" description="Disordered" evidence="2">
    <location>
        <begin position="19"/>
        <end position="75"/>
    </location>
</feature>
<accession>A0AA39SVC0</accession>
<gene>
    <name evidence="4" type="ORF">LWI29_015432</name>
</gene>
<dbReference type="InterPro" id="IPR001878">
    <property type="entry name" value="Znf_CCHC"/>
</dbReference>
<keyword evidence="1" id="KW-0479">Metal-binding</keyword>
<organism evidence="4 5">
    <name type="scientific">Acer saccharum</name>
    <name type="common">Sugar maple</name>
    <dbReference type="NCBI Taxonomy" id="4024"/>
    <lineage>
        <taxon>Eukaryota</taxon>
        <taxon>Viridiplantae</taxon>
        <taxon>Streptophyta</taxon>
        <taxon>Embryophyta</taxon>
        <taxon>Tracheophyta</taxon>
        <taxon>Spermatophyta</taxon>
        <taxon>Magnoliopsida</taxon>
        <taxon>eudicotyledons</taxon>
        <taxon>Gunneridae</taxon>
        <taxon>Pentapetalae</taxon>
        <taxon>rosids</taxon>
        <taxon>malvids</taxon>
        <taxon>Sapindales</taxon>
        <taxon>Sapindaceae</taxon>
        <taxon>Hippocastanoideae</taxon>
        <taxon>Acereae</taxon>
        <taxon>Acer</taxon>
    </lineage>
</organism>
<dbReference type="SMART" id="SM00343">
    <property type="entry name" value="ZnF_C2HC"/>
    <property type="match status" value="1"/>
</dbReference>
<reference evidence="4" key="1">
    <citation type="journal article" date="2022" name="Plant J.">
        <title>Strategies of tolerance reflected in two North American maple genomes.</title>
        <authorList>
            <person name="McEvoy S.L."/>
            <person name="Sezen U.U."/>
            <person name="Trouern-Trend A."/>
            <person name="McMahon S.M."/>
            <person name="Schaberg P.G."/>
            <person name="Yang J."/>
            <person name="Wegrzyn J.L."/>
            <person name="Swenson N.G."/>
        </authorList>
    </citation>
    <scope>NUCLEOTIDE SEQUENCE</scope>
    <source>
        <strain evidence="4">NS2018</strain>
    </source>
</reference>
<evidence type="ECO:0000259" key="3">
    <source>
        <dbReference type="PROSITE" id="PS50158"/>
    </source>
</evidence>
<evidence type="ECO:0000256" key="2">
    <source>
        <dbReference type="SAM" id="MobiDB-lite"/>
    </source>
</evidence>
<feature type="compositionally biased region" description="Polar residues" evidence="2">
    <location>
        <begin position="21"/>
        <end position="35"/>
    </location>
</feature>
<keyword evidence="1" id="KW-0862">Zinc</keyword>
<dbReference type="InterPro" id="IPR036875">
    <property type="entry name" value="Znf_CCHC_sf"/>
</dbReference>
<evidence type="ECO:0000313" key="4">
    <source>
        <dbReference type="EMBL" id="KAK0600487.1"/>
    </source>
</evidence>
<dbReference type="GO" id="GO:0003676">
    <property type="term" value="F:nucleic acid binding"/>
    <property type="evidence" value="ECO:0007669"/>
    <property type="project" value="InterPro"/>
</dbReference>
<dbReference type="Pfam" id="PF00098">
    <property type="entry name" value="zf-CCHC"/>
    <property type="match status" value="1"/>
</dbReference>
<proteinExistence type="predicted"/>
<dbReference type="PANTHER" id="PTHR35046">
    <property type="entry name" value="ZINC KNUCKLE (CCHC-TYPE) FAMILY PROTEIN"/>
    <property type="match status" value="1"/>
</dbReference>
<sequence length="204" mass="23247">MLWSLSEAVNFAYKIEVQLKRPSQSTNAAGKQTSIQKPQQKQDKTTDLGEGSSKDQGMQGAPHFRNNRTSNNPYAKPFPDKCFRCQQPGHRSNECPSCRQVNMMDDVDSLDEQEDDCEEAEFIEGDEGERVSCVVRRLLFTPKKEKSSQRHSIFRTRCTIKQKSPFFARQLHEIPRSACDDDSNSDDGTERNAGRRRQKCHSAA</sequence>
<dbReference type="SUPFAM" id="SSF57756">
    <property type="entry name" value="Retrovirus zinc finger-like domains"/>
    <property type="match status" value="1"/>
</dbReference>
<dbReference type="EMBL" id="JAUESC010000003">
    <property type="protein sequence ID" value="KAK0600487.1"/>
    <property type="molecule type" value="Genomic_DNA"/>
</dbReference>
<evidence type="ECO:0000313" key="5">
    <source>
        <dbReference type="Proteomes" id="UP001168877"/>
    </source>
</evidence>
<feature type="domain" description="CCHC-type" evidence="3">
    <location>
        <begin position="81"/>
        <end position="97"/>
    </location>
</feature>
<dbReference type="PROSITE" id="PS50158">
    <property type="entry name" value="ZF_CCHC"/>
    <property type="match status" value="1"/>
</dbReference>
<dbReference type="Gene3D" id="4.10.60.10">
    <property type="entry name" value="Zinc finger, CCHC-type"/>
    <property type="match status" value="1"/>
</dbReference>
<evidence type="ECO:0000256" key="1">
    <source>
        <dbReference type="PROSITE-ProRule" id="PRU00047"/>
    </source>
</evidence>
<feature type="region of interest" description="Disordered" evidence="2">
    <location>
        <begin position="177"/>
        <end position="204"/>
    </location>
</feature>
<reference evidence="4" key="2">
    <citation type="submission" date="2023-06" db="EMBL/GenBank/DDBJ databases">
        <authorList>
            <person name="Swenson N.G."/>
            <person name="Wegrzyn J.L."/>
            <person name="Mcevoy S.L."/>
        </authorList>
    </citation>
    <scope>NUCLEOTIDE SEQUENCE</scope>
    <source>
        <strain evidence="4">NS2018</strain>
        <tissue evidence="4">Leaf</tissue>
    </source>
</reference>
<keyword evidence="5" id="KW-1185">Reference proteome</keyword>
<dbReference type="GO" id="GO:0008270">
    <property type="term" value="F:zinc ion binding"/>
    <property type="evidence" value="ECO:0007669"/>
    <property type="project" value="UniProtKB-KW"/>
</dbReference>